<dbReference type="GO" id="GO:0120293">
    <property type="term" value="C:dynein axonemal particle"/>
    <property type="evidence" value="ECO:0007669"/>
    <property type="project" value="UniProtKB-SubCell"/>
</dbReference>
<gene>
    <name evidence="13" type="ORF">ABEB36_000711</name>
</gene>
<evidence type="ECO:0000256" key="3">
    <source>
        <dbReference type="ARBA" id="ARBA00022574"/>
    </source>
</evidence>
<protein>
    <recommendedName>
        <fullName evidence="10">Dynein axonemal intermediate chain 4</fullName>
    </recommendedName>
    <alternativeName>
        <fullName evidence="11">WD repeat-containing protein 78</fullName>
    </alternativeName>
</protein>
<accession>A0ABD1FFR2</accession>
<keyword evidence="3 12" id="KW-0853">WD repeat</keyword>
<keyword evidence="4" id="KW-0677">Repeat</keyword>
<comment type="caution">
    <text evidence="13">The sequence shown here is derived from an EMBL/GenBank/DDBJ whole genome shotgun (WGS) entry which is preliminary data.</text>
</comment>
<feature type="repeat" description="WD" evidence="12">
    <location>
        <begin position="227"/>
        <end position="274"/>
    </location>
</feature>
<dbReference type="InterPro" id="IPR036322">
    <property type="entry name" value="WD40_repeat_dom_sf"/>
</dbReference>
<dbReference type="PANTHER" id="PTHR12442:SF12">
    <property type="entry name" value="DYNEIN AXONEMAL INTERMEDIATE CHAIN 4"/>
    <property type="match status" value="1"/>
</dbReference>
<comment type="subcellular location">
    <subcellularLocation>
        <location evidence="1">Cytoplasm</location>
        <location evidence="1">Cytoskeleton</location>
        <location evidence="1">Flagellum axoneme</location>
    </subcellularLocation>
    <subcellularLocation>
        <location evidence="9">Dynein axonemal particle</location>
    </subcellularLocation>
</comment>
<evidence type="ECO:0000256" key="7">
    <source>
        <dbReference type="ARBA" id="ARBA00023212"/>
    </source>
</evidence>
<evidence type="ECO:0000256" key="6">
    <source>
        <dbReference type="ARBA" id="ARBA00023069"/>
    </source>
</evidence>
<dbReference type="SMART" id="SM00320">
    <property type="entry name" value="WD40"/>
    <property type="match status" value="5"/>
</dbReference>
<evidence type="ECO:0000256" key="1">
    <source>
        <dbReference type="ARBA" id="ARBA00004611"/>
    </source>
</evidence>
<evidence type="ECO:0000313" key="14">
    <source>
        <dbReference type="Proteomes" id="UP001566132"/>
    </source>
</evidence>
<keyword evidence="7" id="KW-0206">Cytoskeleton</keyword>
<dbReference type="InterPro" id="IPR015943">
    <property type="entry name" value="WD40/YVTN_repeat-like_dom_sf"/>
</dbReference>
<dbReference type="AlphaFoldDB" id="A0ABD1FFR2"/>
<evidence type="ECO:0000256" key="2">
    <source>
        <dbReference type="ARBA" id="ARBA00022490"/>
    </source>
</evidence>
<dbReference type="EMBL" id="JBDJPC010000001">
    <property type="protein sequence ID" value="KAL1516873.1"/>
    <property type="molecule type" value="Genomic_DNA"/>
</dbReference>
<dbReference type="InterPro" id="IPR001680">
    <property type="entry name" value="WD40_rpt"/>
</dbReference>
<dbReference type="Proteomes" id="UP001566132">
    <property type="component" value="Unassembled WGS sequence"/>
</dbReference>
<name>A0ABD1FFR2_HYPHA</name>
<dbReference type="Gene3D" id="2.130.10.10">
    <property type="entry name" value="YVTN repeat-like/Quinoprotein amine dehydrogenase"/>
    <property type="match status" value="2"/>
</dbReference>
<dbReference type="InterPro" id="IPR050687">
    <property type="entry name" value="Dynein_IC"/>
</dbReference>
<evidence type="ECO:0000256" key="11">
    <source>
        <dbReference type="ARBA" id="ARBA00041557"/>
    </source>
</evidence>
<dbReference type="Pfam" id="PF00400">
    <property type="entry name" value="WD40"/>
    <property type="match status" value="1"/>
</dbReference>
<proteinExistence type="predicted"/>
<keyword evidence="5" id="KW-0282">Flagellum</keyword>
<evidence type="ECO:0000313" key="13">
    <source>
        <dbReference type="EMBL" id="KAL1516873.1"/>
    </source>
</evidence>
<evidence type="ECO:0000256" key="8">
    <source>
        <dbReference type="ARBA" id="ARBA00023273"/>
    </source>
</evidence>
<reference evidence="13 14" key="1">
    <citation type="submission" date="2024-05" db="EMBL/GenBank/DDBJ databases">
        <title>Genetic variation in Jamaican populations of the coffee berry borer (Hypothenemus hampei).</title>
        <authorList>
            <person name="Errbii M."/>
            <person name="Myrie A."/>
        </authorList>
    </citation>
    <scope>NUCLEOTIDE SEQUENCE [LARGE SCALE GENOMIC DNA]</scope>
    <source>
        <strain evidence="13">JA-Hopewell-2020-01-JO</strain>
        <tissue evidence="13">Whole body</tissue>
    </source>
</reference>
<keyword evidence="8" id="KW-0966">Cell projection</keyword>
<organism evidence="13 14">
    <name type="scientific">Hypothenemus hampei</name>
    <name type="common">Coffee berry borer</name>
    <dbReference type="NCBI Taxonomy" id="57062"/>
    <lineage>
        <taxon>Eukaryota</taxon>
        <taxon>Metazoa</taxon>
        <taxon>Ecdysozoa</taxon>
        <taxon>Arthropoda</taxon>
        <taxon>Hexapoda</taxon>
        <taxon>Insecta</taxon>
        <taxon>Pterygota</taxon>
        <taxon>Neoptera</taxon>
        <taxon>Endopterygota</taxon>
        <taxon>Coleoptera</taxon>
        <taxon>Polyphaga</taxon>
        <taxon>Cucujiformia</taxon>
        <taxon>Curculionidae</taxon>
        <taxon>Scolytinae</taxon>
        <taxon>Hypothenemus</taxon>
    </lineage>
</organism>
<keyword evidence="6" id="KW-0969">Cilium</keyword>
<evidence type="ECO:0000256" key="10">
    <source>
        <dbReference type="ARBA" id="ARBA00040002"/>
    </source>
</evidence>
<evidence type="ECO:0000256" key="9">
    <source>
        <dbReference type="ARBA" id="ARBA00024190"/>
    </source>
</evidence>
<keyword evidence="14" id="KW-1185">Reference proteome</keyword>
<dbReference type="SUPFAM" id="SSF50978">
    <property type="entry name" value="WD40 repeat-like"/>
    <property type="match status" value="1"/>
</dbReference>
<dbReference type="PROSITE" id="PS50082">
    <property type="entry name" value="WD_REPEATS_2"/>
    <property type="match status" value="1"/>
</dbReference>
<evidence type="ECO:0000256" key="4">
    <source>
        <dbReference type="ARBA" id="ARBA00022737"/>
    </source>
</evidence>
<evidence type="ECO:0000256" key="5">
    <source>
        <dbReference type="ARBA" id="ARBA00022846"/>
    </source>
</evidence>
<sequence length="493" mass="55549">MDGDNTTFSVKHNECVGFESKWKVTKVSMESGSQTSEFTTAEQGCDAIEHKSQDIQTEPEVKKNEDAVDMEKLAKWLSALYPKVKEQIENANSSSKIFKNYRLIDETIDTTCKLVQSVQITKTNNEETKAVPIIASLKWNNVGNCLAVPHNYQHKTWCYHTGVVSIYSLQRDDTLSETVKKRLTTESCVTTVSFHPLHRGVLAAGTFTGHIYLWNIENDLDPLMNNIEAHNEYITQISWIQDVDSTKNFMHLASASTDGFIKIWSFNLADNLLQIKTVYKIKSPVLARINKSVEVSKTVFDRGDLGILGFDFSKHIPDIFLVAMEGGLVVRCSTLGVIKIKGLVNSVSTYDPVFKYYEPHKGEIVSIQCSPHRKDMFLTSSTDGEIRIYLLDQDDPAQVIFSKSPLNDVSFVLNEEKLLAGCGTNGILEIFHLIKGDKIALKFDAKITKKNLTSLAINSTRENLMVLGTSNGEVQLWNIPWHYIEFTYQKPVN</sequence>
<evidence type="ECO:0000256" key="12">
    <source>
        <dbReference type="PROSITE-ProRule" id="PRU00221"/>
    </source>
</evidence>
<dbReference type="PANTHER" id="PTHR12442">
    <property type="entry name" value="DYNEIN INTERMEDIATE CHAIN"/>
    <property type="match status" value="1"/>
</dbReference>
<keyword evidence="2" id="KW-0963">Cytoplasm</keyword>